<dbReference type="EnsemblPlants" id="Kaladp0173s0003.1.v1.1">
    <property type="protein sequence ID" value="Kaladp0173s0003.1.v1.1"/>
    <property type="gene ID" value="Kaladp0173s0003.v1.1"/>
</dbReference>
<evidence type="ECO:0000256" key="1">
    <source>
        <dbReference type="SAM" id="MobiDB-lite"/>
    </source>
</evidence>
<feature type="region of interest" description="Disordered" evidence="1">
    <location>
        <begin position="1"/>
        <end position="20"/>
    </location>
</feature>
<dbReference type="Pfam" id="PF20252">
    <property type="entry name" value="BIG2_C"/>
    <property type="match status" value="1"/>
</dbReference>
<evidence type="ECO:0000259" key="2">
    <source>
        <dbReference type="Pfam" id="PF20252"/>
    </source>
</evidence>
<dbReference type="AlphaFoldDB" id="A0A7N0V6D2"/>
<dbReference type="InterPro" id="IPR046455">
    <property type="entry name" value="Sec7/BIG1-like_C"/>
</dbReference>
<name>A0A7N0V6D2_KALFE</name>
<reference evidence="3" key="1">
    <citation type="submission" date="2021-01" db="UniProtKB">
        <authorList>
            <consortium name="EnsemblPlants"/>
        </authorList>
    </citation>
    <scope>IDENTIFICATION</scope>
</reference>
<evidence type="ECO:0000313" key="3">
    <source>
        <dbReference type="EnsemblPlants" id="Kaladp0173s0003.1.v1.1"/>
    </source>
</evidence>
<feature type="compositionally biased region" description="Polar residues" evidence="1">
    <location>
        <begin position="7"/>
        <end position="16"/>
    </location>
</feature>
<sequence>MECNGSKVESASMNENSDADKKLERVAEEKLVSFCGQILSEASGIQSTLGETINMDVHRVLQLRSPIIVKVLKGMCRMNNTIFKRHLIDFYPPITRLVCCDQMDVRGALGELFDAQLRVLLP</sequence>
<organism evidence="3 4">
    <name type="scientific">Kalanchoe fedtschenkoi</name>
    <name type="common">Lavender scallops</name>
    <name type="synonym">South American air plant</name>
    <dbReference type="NCBI Taxonomy" id="63787"/>
    <lineage>
        <taxon>Eukaryota</taxon>
        <taxon>Viridiplantae</taxon>
        <taxon>Streptophyta</taxon>
        <taxon>Embryophyta</taxon>
        <taxon>Tracheophyta</taxon>
        <taxon>Spermatophyta</taxon>
        <taxon>Magnoliopsida</taxon>
        <taxon>eudicotyledons</taxon>
        <taxon>Gunneridae</taxon>
        <taxon>Pentapetalae</taxon>
        <taxon>Saxifragales</taxon>
        <taxon>Crassulaceae</taxon>
        <taxon>Kalanchoe</taxon>
    </lineage>
</organism>
<dbReference type="Gramene" id="Kaladp0173s0003.1.v1.1">
    <property type="protein sequence ID" value="Kaladp0173s0003.1.v1.1"/>
    <property type="gene ID" value="Kaladp0173s0003.v1.1"/>
</dbReference>
<keyword evidence="4" id="KW-1185">Reference proteome</keyword>
<feature type="domain" description="Sec7/BIG1-like C-terminal" evidence="2">
    <location>
        <begin position="22"/>
        <end position="113"/>
    </location>
</feature>
<dbReference type="Proteomes" id="UP000594263">
    <property type="component" value="Unplaced"/>
</dbReference>
<proteinExistence type="predicted"/>
<evidence type="ECO:0000313" key="4">
    <source>
        <dbReference type="Proteomes" id="UP000594263"/>
    </source>
</evidence>
<accession>A0A7N0V6D2</accession>
<protein>
    <recommendedName>
        <fullName evidence="2">Sec7/BIG1-like C-terminal domain-containing protein</fullName>
    </recommendedName>
</protein>